<organism evidence="5 6">
    <name type="scientific">Paralvinella palmiformis</name>
    <dbReference type="NCBI Taxonomy" id="53620"/>
    <lineage>
        <taxon>Eukaryota</taxon>
        <taxon>Metazoa</taxon>
        <taxon>Spiralia</taxon>
        <taxon>Lophotrochozoa</taxon>
        <taxon>Annelida</taxon>
        <taxon>Polychaeta</taxon>
        <taxon>Sedentaria</taxon>
        <taxon>Canalipalpata</taxon>
        <taxon>Terebellida</taxon>
        <taxon>Terebelliformia</taxon>
        <taxon>Alvinellidae</taxon>
        <taxon>Paralvinella</taxon>
    </lineage>
</organism>
<dbReference type="GO" id="GO:0042254">
    <property type="term" value="P:ribosome biogenesis"/>
    <property type="evidence" value="ECO:0007669"/>
    <property type="project" value="UniProtKB-UniRule"/>
</dbReference>
<evidence type="ECO:0000259" key="3">
    <source>
        <dbReference type="PROSITE" id="PS51710"/>
    </source>
</evidence>
<protein>
    <submittedName>
        <fullName evidence="5">Uncharacterized protein</fullName>
    </submittedName>
</protein>
<feature type="domain" description="OBG-type G" evidence="3">
    <location>
        <begin position="246"/>
        <end position="276"/>
    </location>
</feature>
<dbReference type="PANTHER" id="PTHR11702">
    <property type="entry name" value="DEVELOPMENTALLY REGULATED GTP-BINDING PROTEIN-RELATED"/>
    <property type="match status" value="1"/>
</dbReference>
<dbReference type="PROSITE" id="PS51710">
    <property type="entry name" value="G_OBG"/>
    <property type="match status" value="1"/>
</dbReference>
<keyword evidence="1" id="KW-0547">Nucleotide-binding</keyword>
<feature type="domain" description="Obg" evidence="4">
    <location>
        <begin position="110"/>
        <end position="245"/>
    </location>
</feature>
<proteinExistence type="predicted"/>
<evidence type="ECO:0000256" key="1">
    <source>
        <dbReference type="ARBA" id="ARBA00022741"/>
    </source>
</evidence>
<keyword evidence="6" id="KW-1185">Reference proteome</keyword>
<dbReference type="GO" id="GO:0005525">
    <property type="term" value="F:GTP binding"/>
    <property type="evidence" value="ECO:0007669"/>
    <property type="project" value="UniProtKB-KW"/>
</dbReference>
<evidence type="ECO:0000256" key="2">
    <source>
        <dbReference type="ARBA" id="ARBA00023134"/>
    </source>
</evidence>
<reference evidence="5" key="1">
    <citation type="journal article" date="2023" name="Mol. Biol. Evol.">
        <title>Third-Generation Sequencing Reveals the Adaptive Role of the Epigenome in Three Deep-Sea Polychaetes.</title>
        <authorList>
            <person name="Perez M."/>
            <person name="Aroh O."/>
            <person name="Sun Y."/>
            <person name="Lan Y."/>
            <person name="Juniper S.K."/>
            <person name="Young C.R."/>
            <person name="Angers B."/>
            <person name="Qian P.Y."/>
        </authorList>
    </citation>
    <scope>NUCLEOTIDE SEQUENCE</scope>
    <source>
        <strain evidence="5">P08H-3</strain>
    </source>
</reference>
<evidence type="ECO:0000313" key="5">
    <source>
        <dbReference type="EMBL" id="KAK2156770.1"/>
    </source>
</evidence>
<dbReference type="Pfam" id="PF01018">
    <property type="entry name" value="GTP1_OBG"/>
    <property type="match status" value="1"/>
</dbReference>
<dbReference type="InterPro" id="IPR031167">
    <property type="entry name" value="G_OBG"/>
</dbReference>
<sequence>MTLSSIASPDASITFDIDSPLLDEQGFIDLPVMPVRSESVLPATGLHADNILNDIFPVTDQSNNINLQKAKVPTRARFLTSTEIITAKRLALEKKVKSQEEKARRKYRKKTFLDKIRVYVRGGAGGQGHPKFGGQGGHGGNVYVVGDEKATLKKLIGQNPKKRFVAEPGCNSRARAIFGQPGSNLLIPVPTGIVVRTDSGQVLGQVNSPDDRVLVAKGGAGGGPFNNYLGRKGQAYSVTLDLKLIADIGLVGFPNAGKSTILSALSRAVPKIASYP</sequence>
<dbReference type="SUPFAM" id="SSF82051">
    <property type="entry name" value="Obg GTP-binding protein N-terminal domain"/>
    <property type="match status" value="1"/>
</dbReference>
<dbReference type="InterPro" id="IPR036726">
    <property type="entry name" value="GTP1_OBG_dom_sf"/>
</dbReference>
<dbReference type="GO" id="GO:0003924">
    <property type="term" value="F:GTPase activity"/>
    <property type="evidence" value="ECO:0007669"/>
    <property type="project" value="InterPro"/>
</dbReference>
<dbReference type="GO" id="GO:0005739">
    <property type="term" value="C:mitochondrion"/>
    <property type="evidence" value="ECO:0007669"/>
    <property type="project" value="TreeGrafter"/>
</dbReference>
<dbReference type="AlphaFoldDB" id="A0AAD9JQI6"/>
<dbReference type="Proteomes" id="UP001208570">
    <property type="component" value="Unassembled WGS sequence"/>
</dbReference>
<dbReference type="SUPFAM" id="SSF52540">
    <property type="entry name" value="P-loop containing nucleoside triphosphate hydrolases"/>
    <property type="match status" value="1"/>
</dbReference>
<accession>A0AAD9JQI6</accession>
<dbReference type="InterPro" id="IPR045086">
    <property type="entry name" value="OBG_GTPase"/>
</dbReference>
<dbReference type="Pfam" id="PF01926">
    <property type="entry name" value="MMR_HSR1"/>
    <property type="match status" value="1"/>
</dbReference>
<evidence type="ECO:0000259" key="4">
    <source>
        <dbReference type="PROSITE" id="PS51883"/>
    </source>
</evidence>
<dbReference type="InterPro" id="IPR006073">
    <property type="entry name" value="GTP-bd"/>
</dbReference>
<dbReference type="Gene3D" id="2.70.210.12">
    <property type="entry name" value="GTP1/OBG domain"/>
    <property type="match status" value="1"/>
</dbReference>
<gene>
    <name evidence="5" type="ORF">LSH36_205g00015</name>
</gene>
<name>A0AAD9JQI6_9ANNE</name>
<dbReference type="Gene3D" id="3.40.50.300">
    <property type="entry name" value="P-loop containing nucleotide triphosphate hydrolases"/>
    <property type="match status" value="1"/>
</dbReference>
<dbReference type="InterPro" id="IPR006169">
    <property type="entry name" value="GTP1_OBG_dom"/>
</dbReference>
<dbReference type="PROSITE" id="PS51883">
    <property type="entry name" value="OBG"/>
    <property type="match status" value="1"/>
</dbReference>
<dbReference type="EMBL" id="JAODUP010000205">
    <property type="protein sequence ID" value="KAK2156770.1"/>
    <property type="molecule type" value="Genomic_DNA"/>
</dbReference>
<evidence type="ECO:0000313" key="6">
    <source>
        <dbReference type="Proteomes" id="UP001208570"/>
    </source>
</evidence>
<comment type="caution">
    <text evidence="5">The sequence shown here is derived from an EMBL/GenBank/DDBJ whole genome shotgun (WGS) entry which is preliminary data.</text>
</comment>
<dbReference type="PANTHER" id="PTHR11702:SF43">
    <property type="entry name" value="GTP-BINDING PROTEIN 10"/>
    <property type="match status" value="1"/>
</dbReference>
<keyword evidence="2" id="KW-0342">GTP-binding</keyword>
<dbReference type="InterPro" id="IPR027417">
    <property type="entry name" value="P-loop_NTPase"/>
</dbReference>
<dbReference type="PRINTS" id="PR00326">
    <property type="entry name" value="GTP1OBG"/>
</dbReference>